<organism evidence="2 3">
    <name type="scientific">Lederbergia ruris</name>
    <dbReference type="NCBI Taxonomy" id="217495"/>
    <lineage>
        <taxon>Bacteria</taxon>
        <taxon>Bacillati</taxon>
        <taxon>Bacillota</taxon>
        <taxon>Bacilli</taxon>
        <taxon>Bacillales</taxon>
        <taxon>Bacillaceae</taxon>
        <taxon>Lederbergia</taxon>
    </lineage>
</organism>
<evidence type="ECO:0000313" key="2">
    <source>
        <dbReference type="EMBL" id="GIN56487.1"/>
    </source>
</evidence>
<gene>
    <name evidence="2" type="ORF">J8TS2_08060</name>
</gene>
<keyword evidence="1" id="KW-0812">Transmembrane</keyword>
<dbReference type="PANTHER" id="PTHR43471">
    <property type="entry name" value="ABC TRANSPORTER PERMEASE"/>
    <property type="match status" value="1"/>
</dbReference>
<reference evidence="2 3" key="1">
    <citation type="submission" date="2021-03" db="EMBL/GenBank/DDBJ databases">
        <title>Antimicrobial resistance genes in bacteria isolated from Japanese honey, and their potential for conferring macrolide and lincosamide resistance in the American foulbrood pathogen Paenibacillus larvae.</title>
        <authorList>
            <person name="Okamoto M."/>
            <person name="Kumagai M."/>
            <person name="Kanamori H."/>
            <person name="Takamatsu D."/>
        </authorList>
    </citation>
    <scope>NUCLEOTIDE SEQUENCE [LARGE SCALE GENOMIC DNA]</scope>
    <source>
        <strain evidence="2 3">J8TS2</strain>
    </source>
</reference>
<feature type="transmembrane region" description="Helical" evidence="1">
    <location>
        <begin position="317"/>
        <end position="339"/>
    </location>
</feature>
<name>A0ABQ4KEU4_9BACI</name>
<feature type="transmembrane region" description="Helical" evidence="1">
    <location>
        <begin position="50"/>
        <end position="69"/>
    </location>
</feature>
<sequence length="347" mass="38710">MSLVNIQEKVGKFVGKNRTKQTERKDTVSNNIFWGFVGKEFTDYLSSWRIIILLGIILLTCIGSLYTAVSTISEALESYEDASQIGRNAYLFLQIFTISDGTLPSFVSFVSFLGPLLGIALGFDAINGERSRGTLSRLMAQPIPRDYVINAKFVAALLINIILFFALGFLVMAFGILMLGITPSWDEFLRVMSFIALIIVYIAFWLNLSILFSVIFKQQATSALSSIAIWLFYNVFFSIVVKLFTNSYLGNASTQGEYVSRYNAILNVYRFSPNYLFQEMTSVLLSPTTRSMSLITMEQAAGSLASPLKLQASLLLVWPQITGLIAATLICFAIGYIVFTRQEIRAN</sequence>
<keyword evidence="3" id="KW-1185">Reference proteome</keyword>
<keyword evidence="1" id="KW-1133">Transmembrane helix</keyword>
<feature type="transmembrane region" description="Helical" evidence="1">
    <location>
        <begin position="191"/>
        <end position="216"/>
    </location>
</feature>
<dbReference type="RefSeq" id="WP_158321509.1">
    <property type="nucleotide sequence ID" value="NZ_BORB01000004.1"/>
</dbReference>
<accession>A0ABQ4KEU4</accession>
<dbReference type="Pfam" id="PF12679">
    <property type="entry name" value="ABC2_membrane_2"/>
    <property type="match status" value="1"/>
</dbReference>
<protein>
    <submittedName>
        <fullName evidence="2">ABC transporter permease</fullName>
    </submittedName>
</protein>
<feature type="transmembrane region" description="Helical" evidence="1">
    <location>
        <begin position="106"/>
        <end position="126"/>
    </location>
</feature>
<feature type="transmembrane region" description="Helical" evidence="1">
    <location>
        <begin position="223"/>
        <end position="244"/>
    </location>
</feature>
<keyword evidence="1" id="KW-0472">Membrane</keyword>
<evidence type="ECO:0000313" key="3">
    <source>
        <dbReference type="Proteomes" id="UP000679950"/>
    </source>
</evidence>
<dbReference type="Proteomes" id="UP000679950">
    <property type="component" value="Unassembled WGS sequence"/>
</dbReference>
<feature type="transmembrane region" description="Helical" evidence="1">
    <location>
        <begin position="147"/>
        <end position="179"/>
    </location>
</feature>
<dbReference type="EMBL" id="BORB01000004">
    <property type="protein sequence ID" value="GIN56487.1"/>
    <property type="molecule type" value="Genomic_DNA"/>
</dbReference>
<proteinExistence type="predicted"/>
<comment type="caution">
    <text evidence="2">The sequence shown here is derived from an EMBL/GenBank/DDBJ whole genome shotgun (WGS) entry which is preliminary data.</text>
</comment>
<evidence type="ECO:0000256" key="1">
    <source>
        <dbReference type="SAM" id="Phobius"/>
    </source>
</evidence>
<dbReference type="PANTHER" id="PTHR43471:SF14">
    <property type="entry name" value="ABC-2 TYPE TRANSPORT SYSTEM PERMEASE PROTEIN"/>
    <property type="match status" value="1"/>
</dbReference>